<evidence type="ECO:0000259" key="4">
    <source>
        <dbReference type="Pfam" id="PF00156"/>
    </source>
</evidence>
<dbReference type="Pfam" id="PF00156">
    <property type="entry name" value="Pribosyltran"/>
    <property type="match status" value="1"/>
</dbReference>
<feature type="domain" description="Phosphoribosyltransferase" evidence="4">
    <location>
        <begin position="63"/>
        <end position="214"/>
    </location>
</feature>
<feature type="compositionally biased region" description="Polar residues" evidence="3">
    <location>
        <begin position="40"/>
        <end position="52"/>
    </location>
</feature>
<keyword evidence="6" id="KW-1185">Reference proteome</keyword>
<reference evidence="5 6" key="1">
    <citation type="submission" date="2011-10" db="EMBL/GenBank/DDBJ databases">
        <title>The Genome Sequence of Actinomyces graevenitzii C83.</title>
        <authorList>
            <consortium name="The Broad Institute Genome Sequencing Platform"/>
            <consortium name="The Broad Institute Genome Sequencing Center for Infectious Disease"/>
            <person name="Earl A."/>
            <person name="Ward D."/>
            <person name="Feldgarden M."/>
            <person name="Gevers D."/>
            <person name="Sibley C.D."/>
            <person name="Field T.R."/>
            <person name="Grinwis M."/>
            <person name="Eshaghurshan C.S."/>
            <person name="Surette M.G."/>
            <person name="Young S.K."/>
            <person name="Zeng Q."/>
            <person name="Gargeya S."/>
            <person name="Fitzgerald M."/>
            <person name="Haas B."/>
            <person name="Abouelleil A."/>
            <person name="Alvarado L."/>
            <person name="Arachchi H.M."/>
            <person name="Berlin A."/>
            <person name="Brown A."/>
            <person name="Chapman S.B."/>
            <person name="Chen Z."/>
            <person name="Dunbar C."/>
            <person name="Freedman E."/>
            <person name="Gearin G."/>
            <person name="Goldberg J."/>
            <person name="Griggs A."/>
            <person name="Gujja S."/>
            <person name="Heiman D."/>
            <person name="Howarth C."/>
            <person name="Larson L."/>
            <person name="Lui A."/>
            <person name="MacDonald P.J.P."/>
            <person name="Montmayeur A."/>
            <person name="Murphy C."/>
            <person name="Neiman D."/>
            <person name="Pearson M."/>
            <person name="Priest M."/>
            <person name="Roberts A."/>
            <person name="Saif S."/>
            <person name="Shea T."/>
            <person name="Shenoy N."/>
            <person name="Sisk P."/>
            <person name="Stolte C."/>
            <person name="Sykes S."/>
            <person name="Wortman J."/>
            <person name="Nusbaum C."/>
            <person name="Birren B."/>
        </authorList>
    </citation>
    <scope>NUCLEOTIDE SEQUENCE [LARGE SCALE GENOMIC DNA]</scope>
    <source>
        <strain evidence="5 6">C83</strain>
    </source>
</reference>
<dbReference type="HOGENOM" id="CLU_080904_1_0_11"/>
<dbReference type="eggNOG" id="COG2236">
    <property type="taxonomic scope" value="Bacteria"/>
</dbReference>
<name>G9PET6_9ACTO</name>
<dbReference type="SUPFAM" id="SSF53271">
    <property type="entry name" value="PRTase-like"/>
    <property type="match status" value="1"/>
</dbReference>
<gene>
    <name evidence="5" type="ORF">HMPREF0045_00760</name>
</gene>
<dbReference type="PATRIC" id="fig|435830.3.peg.733"/>
<proteinExistence type="predicted"/>
<sequence length="220" mass="23146">MSNVTAFDDGASGVRAADVQMPGAQDSGTQAAGMRPGGTQAASAQISGTQTAGARAEDRENLTWQGFGDACRQIAEQIADSGWMPDLIVAIARGGMLPAGAISYALGVKANGAINVEFYTGVGKTMLEPEILEPYMDISSLEGKRVLIVDDVADSGKTLKLIMDLISEKGLSMGGDSAKVDARSATIYLKPTSIIKPDYVFKQTDKWINFPWSVLPPVTA</sequence>
<dbReference type="AlphaFoldDB" id="G9PET6"/>
<keyword evidence="1" id="KW-0328">Glycosyltransferase</keyword>
<dbReference type="RefSeq" id="WP_005985699.1">
    <property type="nucleotide sequence ID" value="NZ_JH470338.1"/>
</dbReference>
<dbReference type="InterPro" id="IPR000836">
    <property type="entry name" value="PRTase_dom"/>
</dbReference>
<protein>
    <recommendedName>
        <fullName evidence="4">Phosphoribosyltransferase domain-containing protein</fullName>
    </recommendedName>
</protein>
<evidence type="ECO:0000256" key="1">
    <source>
        <dbReference type="ARBA" id="ARBA00022676"/>
    </source>
</evidence>
<dbReference type="InterPro" id="IPR029057">
    <property type="entry name" value="PRTase-like"/>
</dbReference>
<dbReference type="Gene3D" id="3.40.50.2020">
    <property type="match status" value="1"/>
</dbReference>
<feature type="region of interest" description="Disordered" evidence="3">
    <location>
        <begin position="15"/>
        <end position="57"/>
    </location>
</feature>
<dbReference type="STRING" id="435830.HMPREF0045_00760"/>
<dbReference type="CDD" id="cd06223">
    <property type="entry name" value="PRTases_typeI"/>
    <property type="match status" value="1"/>
</dbReference>
<dbReference type="PANTHER" id="PTHR43363:SF1">
    <property type="entry name" value="HYPOXANTHINE-GUANINE PHOSPHORIBOSYLTRANSFERASE"/>
    <property type="match status" value="1"/>
</dbReference>
<comment type="caution">
    <text evidence="5">The sequence shown here is derived from an EMBL/GenBank/DDBJ whole genome shotgun (WGS) entry which is preliminary data.</text>
</comment>
<accession>G9PET6</accession>
<dbReference type="GO" id="GO:0016757">
    <property type="term" value="F:glycosyltransferase activity"/>
    <property type="evidence" value="ECO:0007669"/>
    <property type="project" value="UniProtKB-KW"/>
</dbReference>
<evidence type="ECO:0000313" key="6">
    <source>
        <dbReference type="Proteomes" id="UP000003822"/>
    </source>
</evidence>
<dbReference type="Proteomes" id="UP000003822">
    <property type="component" value="Unassembled WGS sequence"/>
</dbReference>
<organism evidence="5 6">
    <name type="scientific">Actinomyces graevenitzii C83</name>
    <dbReference type="NCBI Taxonomy" id="435830"/>
    <lineage>
        <taxon>Bacteria</taxon>
        <taxon>Bacillati</taxon>
        <taxon>Actinomycetota</taxon>
        <taxon>Actinomycetes</taxon>
        <taxon>Actinomycetales</taxon>
        <taxon>Actinomycetaceae</taxon>
        <taxon>Actinomyces</taxon>
    </lineage>
</organism>
<dbReference type="EMBL" id="ACRN01000004">
    <property type="protein sequence ID" value="EHM88547.1"/>
    <property type="molecule type" value="Genomic_DNA"/>
</dbReference>
<keyword evidence="2" id="KW-0808">Transferase</keyword>
<dbReference type="PANTHER" id="PTHR43363">
    <property type="entry name" value="HYPOXANTHINE PHOSPHORIBOSYLTRANSFERASE"/>
    <property type="match status" value="1"/>
</dbReference>
<evidence type="ECO:0000256" key="3">
    <source>
        <dbReference type="SAM" id="MobiDB-lite"/>
    </source>
</evidence>
<evidence type="ECO:0000256" key="2">
    <source>
        <dbReference type="ARBA" id="ARBA00022679"/>
    </source>
</evidence>
<evidence type="ECO:0000313" key="5">
    <source>
        <dbReference type="EMBL" id="EHM88547.1"/>
    </source>
</evidence>